<reference evidence="2" key="1">
    <citation type="journal article" date="2015" name="Nat. Genet.">
        <title>The genome and transcriptome of the zoonotic hookworm Ancylostoma ceylanicum identify infection-specific gene families.</title>
        <authorList>
            <person name="Schwarz E.M."/>
            <person name="Hu Y."/>
            <person name="Antoshechkin I."/>
            <person name="Miller M.M."/>
            <person name="Sternberg P.W."/>
            <person name="Aroian R.V."/>
        </authorList>
    </citation>
    <scope>NUCLEOTIDE SEQUENCE</scope>
    <source>
        <strain evidence="2">HY135</strain>
    </source>
</reference>
<protein>
    <submittedName>
        <fullName evidence="1">Uncharacterized protein</fullName>
    </submittedName>
</protein>
<keyword evidence="2" id="KW-1185">Reference proteome</keyword>
<organism evidence="1 2">
    <name type="scientific">Ancylostoma ceylanicum</name>
    <dbReference type="NCBI Taxonomy" id="53326"/>
    <lineage>
        <taxon>Eukaryota</taxon>
        <taxon>Metazoa</taxon>
        <taxon>Ecdysozoa</taxon>
        <taxon>Nematoda</taxon>
        <taxon>Chromadorea</taxon>
        <taxon>Rhabditida</taxon>
        <taxon>Rhabditina</taxon>
        <taxon>Rhabditomorpha</taxon>
        <taxon>Strongyloidea</taxon>
        <taxon>Ancylostomatidae</taxon>
        <taxon>Ancylostomatinae</taxon>
        <taxon>Ancylostoma</taxon>
    </lineage>
</organism>
<gene>
    <name evidence="1" type="primary">Acey_s0631.g865</name>
    <name evidence="1" type="ORF">Y032_0631g865</name>
</gene>
<dbReference type="Proteomes" id="UP000024635">
    <property type="component" value="Unassembled WGS sequence"/>
</dbReference>
<evidence type="ECO:0000313" key="2">
    <source>
        <dbReference type="Proteomes" id="UP000024635"/>
    </source>
</evidence>
<dbReference type="EMBL" id="JARK01000231">
    <property type="protein sequence ID" value="EYC40060.1"/>
    <property type="molecule type" value="Genomic_DNA"/>
</dbReference>
<comment type="caution">
    <text evidence="1">The sequence shown here is derived from an EMBL/GenBank/DDBJ whole genome shotgun (WGS) entry which is preliminary data.</text>
</comment>
<dbReference type="AlphaFoldDB" id="A0A016WKC4"/>
<sequence>MKHFVLADVSTSRCFQRPESGSRLFHQIPPLRVPSIRVDHTLTSLRDSKPEFVMFDSFFSCSIKDFEVGKIDRNTAIFLWNIVITHLISWKLSKLGPALGSEF</sequence>
<evidence type="ECO:0000313" key="1">
    <source>
        <dbReference type="EMBL" id="EYC40060.1"/>
    </source>
</evidence>
<accession>A0A016WKC4</accession>
<name>A0A016WKC4_9BILA</name>
<proteinExistence type="predicted"/>